<evidence type="ECO:0000313" key="3">
    <source>
        <dbReference type="Proteomes" id="UP001417504"/>
    </source>
</evidence>
<keyword evidence="1" id="KW-0732">Signal</keyword>
<evidence type="ECO:0000313" key="2">
    <source>
        <dbReference type="EMBL" id="KAK9138377.1"/>
    </source>
</evidence>
<feature type="chain" id="PRO_5042897807" evidence="1">
    <location>
        <begin position="25"/>
        <end position="49"/>
    </location>
</feature>
<dbReference type="Proteomes" id="UP001417504">
    <property type="component" value="Unassembled WGS sequence"/>
</dbReference>
<evidence type="ECO:0000256" key="1">
    <source>
        <dbReference type="SAM" id="SignalP"/>
    </source>
</evidence>
<keyword evidence="3" id="KW-1185">Reference proteome</keyword>
<comment type="caution">
    <text evidence="2">The sequence shown here is derived from an EMBL/GenBank/DDBJ whole genome shotgun (WGS) entry which is preliminary data.</text>
</comment>
<dbReference type="AlphaFoldDB" id="A0AAP0JSZ1"/>
<organism evidence="2 3">
    <name type="scientific">Stephania japonica</name>
    <dbReference type="NCBI Taxonomy" id="461633"/>
    <lineage>
        <taxon>Eukaryota</taxon>
        <taxon>Viridiplantae</taxon>
        <taxon>Streptophyta</taxon>
        <taxon>Embryophyta</taxon>
        <taxon>Tracheophyta</taxon>
        <taxon>Spermatophyta</taxon>
        <taxon>Magnoliopsida</taxon>
        <taxon>Ranunculales</taxon>
        <taxon>Menispermaceae</taxon>
        <taxon>Menispermoideae</taxon>
        <taxon>Cissampelideae</taxon>
        <taxon>Stephania</taxon>
    </lineage>
</organism>
<feature type="signal peptide" evidence="1">
    <location>
        <begin position="1"/>
        <end position="24"/>
    </location>
</feature>
<gene>
    <name evidence="2" type="ORF">Sjap_008971</name>
</gene>
<proteinExistence type="predicted"/>
<sequence>MYMGMVISITGLIKLPIIMTSADGMPCIDPKELWRDYIWTGWLRKNKFQ</sequence>
<dbReference type="EMBL" id="JBBNAE010000003">
    <property type="protein sequence ID" value="KAK9138377.1"/>
    <property type="molecule type" value="Genomic_DNA"/>
</dbReference>
<name>A0AAP0JSZ1_9MAGN</name>
<reference evidence="2 3" key="1">
    <citation type="submission" date="2024-01" db="EMBL/GenBank/DDBJ databases">
        <title>Genome assemblies of Stephania.</title>
        <authorList>
            <person name="Yang L."/>
        </authorList>
    </citation>
    <scope>NUCLEOTIDE SEQUENCE [LARGE SCALE GENOMIC DNA]</scope>
    <source>
        <strain evidence="2">QJT</strain>
        <tissue evidence="2">Leaf</tissue>
    </source>
</reference>
<accession>A0AAP0JSZ1</accession>
<protein>
    <submittedName>
        <fullName evidence="2">Uncharacterized protein</fullName>
    </submittedName>
</protein>